<organism evidence="5 6">
    <name type="scientific">Planotetraspora thailandica</name>
    <dbReference type="NCBI Taxonomy" id="487172"/>
    <lineage>
        <taxon>Bacteria</taxon>
        <taxon>Bacillati</taxon>
        <taxon>Actinomycetota</taxon>
        <taxon>Actinomycetes</taxon>
        <taxon>Streptosporangiales</taxon>
        <taxon>Streptosporangiaceae</taxon>
        <taxon>Planotetraspora</taxon>
    </lineage>
</organism>
<dbReference type="PANTHER" id="PTHR33164">
    <property type="entry name" value="TRANSCRIPTIONAL REGULATOR, MARR FAMILY"/>
    <property type="match status" value="1"/>
</dbReference>
<dbReference type="GO" id="GO:0003677">
    <property type="term" value="F:DNA binding"/>
    <property type="evidence" value="ECO:0007669"/>
    <property type="project" value="UniProtKB-KW"/>
</dbReference>
<sequence length="156" mass="17413">MDDTDFAVTAWRELLARHAEVSCALERELSEKHGLGLSEFELLDRMIEVAEARDTGGVCQFRVQELADQIYLSQSALSRLIARLEREGLVARAMCAADRRGVFVELTEEGRRRHAEALPTHRAQLGTYLLPHLANLTCVENAPEREAGKQAVAATR</sequence>
<evidence type="ECO:0000256" key="1">
    <source>
        <dbReference type="ARBA" id="ARBA00023015"/>
    </source>
</evidence>
<dbReference type="InterPro" id="IPR023187">
    <property type="entry name" value="Tscrpt_reg_MarR-type_CS"/>
</dbReference>
<dbReference type="Proteomes" id="UP000605992">
    <property type="component" value="Unassembled WGS sequence"/>
</dbReference>
<reference evidence="5" key="1">
    <citation type="submission" date="2021-01" db="EMBL/GenBank/DDBJ databases">
        <title>Whole genome shotgun sequence of Planotetraspora thailandica NBRC 104271.</title>
        <authorList>
            <person name="Komaki H."/>
            <person name="Tamura T."/>
        </authorList>
    </citation>
    <scope>NUCLEOTIDE SEQUENCE</scope>
    <source>
        <strain evidence="5">NBRC 104271</strain>
    </source>
</reference>
<dbReference type="PRINTS" id="PR00598">
    <property type="entry name" value="HTHMARR"/>
</dbReference>
<dbReference type="Pfam" id="PF01047">
    <property type="entry name" value="MarR"/>
    <property type="match status" value="1"/>
</dbReference>
<dbReference type="PANTHER" id="PTHR33164:SF99">
    <property type="entry name" value="MARR FAMILY REGULATORY PROTEIN"/>
    <property type="match status" value="1"/>
</dbReference>
<dbReference type="AlphaFoldDB" id="A0A8J3V353"/>
<keyword evidence="3" id="KW-0804">Transcription</keyword>
<evidence type="ECO:0000256" key="3">
    <source>
        <dbReference type="ARBA" id="ARBA00023163"/>
    </source>
</evidence>
<dbReference type="InterPro" id="IPR039422">
    <property type="entry name" value="MarR/SlyA-like"/>
</dbReference>
<gene>
    <name evidence="5" type="ORF">Pth03_15780</name>
</gene>
<dbReference type="InterPro" id="IPR036390">
    <property type="entry name" value="WH_DNA-bd_sf"/>
</dbReference>
<name>A0A8J3V353_9ACTN</name>
<dbReference type="SMART" id="SM00347">
    <property type="entry name" value="HTH_MARR"/>
    <property type="match status" value="1"/>
</dbReference>
<dbReference type="GO" id="GO:0006950">
    <property type="term" value="P:response to stress"/>
    <property type="evidence" value="ECO:0007669"/>
    <property type="project" value="TreeGrafter"/>
</dbReference>
<dbReference type="InterPro" id="IPR036388">
    <property type="entry name" value="WH-like_DNA-bd_sf"/>
</dbReference>
<dbReference type="Gene3D" id="1.10.10.10">
    <property type="entry name" value="Winged helix-like DNA-binding domain superfamily/Winged helix DNA-binding domain"/>
    <property type="match status" value="1"/>
</dbReference>
<keyword evidence="2" id="KW-0238">DNA-binding</keyword>
<evidence type="ECO:0000259" key="4">
    <source>
        <dbReference type="PROSITE" id="PS50995"/>
    </source>
</evidence>
<evidence type="ECO:0000313" key="5">
    <source>
        <dbReference type="EMBL" id="GII53189.1"/>
    </source>
</evidence>
<accession>A0A8J3V353</accession>
<comment type="caution">
    <text evidence="5">The sequence shown here is derived from an EMBL/GenBank/DDBJ whole genome shotgun (WGS) entry which is preliminary data.</text>
</comment>
<proteinExistence type="predicted"/>
<dbReference type="PROSITE" id="PS50995">
    <property type="entry name" value="HTH_MARR_2"/>
    <property type="match status" value="1"/>
</dbReference>
<feature type="domain" description="HTH marR-type" evidence="4">
    <location>
        <begin position="1"/>
        <end position="156"/>
    </location>
</feature>
<dbReference type="EMBL" id="BOOR01000008">
    <property type="protein sequence ID" value="GII53189.1"/>
    <property type="molecule type" value="Genomic_DNA"/>
</dbReference>
<dbReference type="InterPro" id="IPR000835">
    <property type="entry name" value="HTH_MarR-typ"/>
</dbReference>
<keyword evidence="6" id="KW-1185">Reference proteome</keyword>
<dbReference type="RefSeq" id="WP_203943453.1">
    <property type="nucleotide sequence ID" value="NZ_BOOR01000008.1"/>
</dbReference>
<evidence type="ECO:0000313" key="6">
    <source>
        <dbReference type="Proteomes" id="UP000605992"/>
    </source>
</evidence>
<protein>
    <recommendedName>
        <fullName evidence="4">HTH marR-type domain-containing protein</fullName>
    </recommendedName>
</protein>
<dbReference type="SUPFAM" id="SSF46785">
    <property type="entry name" value="Winged helix' DNA-binding domain"/>
    <property type="match status" value="1"/>
</dbReference>
<dbReference type="PROSITE" id="PS01117">
    <property type="entry name" value="HTH_MARR_1"/>
    <property type="match status" value="1"/>
</dbReference>
<keyword evidence="1" id="KW-0805">Transcription regulation</keyword>
<dbReference type="GO" id="GO:0003700">
    <property type="term" value="F:DNA-binding transcription factor activity"/>
    <property type="evidence" value="ECO:0007669"/>
    <property type="project" value="InterPro"/>
</dbReference>
<evidence type="ECO:0000256" key="2">
    <source>
        <dbReference type="ARBA" id="ARBA00023125"/>
    </source>
</evidence>